<name>A0A7N2MJY9_QUELO</name>
<proteinExistence type="predicted"/>
<organism evidence="1 2">
    <name type="scientific">Quercus lobata</name>
    <name type="common">Valley oak</name>
    <dbReference type="NCBI Taxonomy" id="97700"/>
    <lineage>
        <taxon>Eukaryota</taxon>
        <taxon>Viridiplantae</taxon>
        <taxon>Streptophyta</taxon>
        <taxon>Embryophyta</taxon>
        <taxon>Tracheophyta</taxon>
        <taxon>Spermatophyta</taxon>
        <taxon>Magnoliopsida</taxon>
        <taxon>eudicotyledons</taxon>
        <taxon>Gunneridae</taxon>
        <taxon>Pentapetalae</taxon>
        <taxon>rosids</taxon>
        <taxon>fabids</taxon>
        <taxon>Fagales</taxon>
        <taxon>Fagaceae</taxon>
        <taxon>Quercus</taxon>
    </lineage>
</organism>
<keyword evidence="2" id="KW-1185">Reference proteome</keyword>
<dbReference type="AlphaFoldDB" id="A0A7N2MJY9"/>
<evidence type="ECO:0000313" key="1">
    <source>
        <dbReference type="EnsemblPlants" id="QL09p041005:mrna"/>
    </source>
</evidence>
<dbReference type="InParanoid" id="A0A7N2MJY9"/>
<protein>
    <submittedName>
        <fullName evidence="1">Uncharacterized protein</fullName>
    </submittedName>
</protein>
<dbReference type="EMBL" id="LRBV02000009">
    <property type="status" value="NOT_ANNOTATED_CDS"/>
    <property type="molecule type" value="Genomic_DNA"/>
</dbReference>
<sequence length="165" mass="18233">MIENSVVRKAFQNTHQGSNSKDGSFSLFSTTAVWEIKSRRCSWGSLTQQWFGSGEKDEGNFDLSGDFHGRFRLVSADSGLFRPYRPPADIDQYGRYGRYGPSLPDLGRVGPDFSRISPIRELPRGGTRHNAARTRGLRRLSRVVASRCVGRGCAGLDAASVHPSL</sequence>
<dbReference type="EnsemblPlants" id="QL09p041005:mrna">
    <property type="protein sequence ID" value="QL09p041005:mrna"/>
    <property type="gene ID" value="QL09p041005"/>
</dbReference>
<evidence type="ECO:0000313" key="2">
    <source>
        <dbReference type="Proteomes" id="UP000594261"/>
    </source>
</evidence>
<dbReference type="Proteomes" id="UP000594261">
    <property type="component" value="Chromosome 9"/>
</dbReference>
<reference evidence="1 2" key="1">
    <citation type="journal article" date="2016" name="G3 (Bethesda)">
        <title>First Draft Assembly and Annotation of the Genome of a California Endemic Oak Quercus lobata Nee (Fagaceae).</title>
        <authorList>
            <person name="Sork V.L."/>
            <person name="Fitz-Gibbon S.T."/>
            <person name="Puiu D."/>
            <person name="Crepeau M."/>
            <person name="Gugger P.F."/>
            <person name="Sherman R."/>
            <person name="Stevens K."/>
            <person name="Langley C.H."/>
            <person name="Pellegrini M."/>
            <person name="Salzberg S.L."/>
        </authorList>
    </citation>
    <scope>NUCLEOTIDE SEQUENCE [LARGE SCALE GENOMIC DNA]</scope>
    <source>
        <strain evidence="1 2">cv. SW786</strain>
    </source>
</reference>
<dbReference type="Gramene" id="QL09p041005:mrna">
    <property type="protein sequence ID" value="QL09p041005:mrna"/>
    <property type="gene ID" value="QL09p041005"/>
</dbReference>
<accession>A0A7N2MJY9</accession>
<reference evidence="1" key="2">
    <citation type="submission" date="2021-01" db="UniProtKB">
        <authorList>
            <consortium name="EnsemblPlants"/>
        </authorList>
    </citation>
    <scope>IDENTIFICATION</scope>
</reference>